<evidence type="ECO:0000313" key="2">
    <source>
        <dbReference type="EMBL" id="NOU94776.1"/>
    </source>
</evidence>
<dbReference type="InterPro" id="IPR020941">
    <property type="entry name" value="SUFU-like_domain"/>
</dbReference>
<evidence type="ECO:0000313" key="3">
    <source>
        <dbReference type="Proteomes" id="UP000641588"/>
    </source>
</evidence>
<name>A0A972K0L2_9BACL</name>
<protein>
    <recommendedName>
        <fullName evidence="1">Suppressor of fused-like domain-containing protein</fullName>
    </recommendedName>
</protein>
<feature type="domain" description="Suppressor of fused-like" evidence="1">
    <location>
        <begin position="8"/>
        <end position="130"/>
    </location>
</feature>
<reference evidence="2" key="1">
    <citation type="submission" date="2019-10" db="EMBL/GenBank/DDBJ databases">
        <title>Description of Paenibacillus glebae sp. nov.</title>
        <authorList>
            <person name="Carlier A."/>
            <person name="Qi S."/>
        </authorList>
    </citation>
    <scope>NUCLEOTIDE SEQUENCE</scope>
    <source>
        <strain evidence="2">LMG 31456</strain>
    </source>
</reference>
<comment type="caution">
    <text evidence="2">The sequence shown here is derived from an EMBL/GenBank/DDBJ whole genome shotgun (WGS) entry which is preliminary data.</text>
</comment>
<dbReference type="EMBL" id="WHOD01000063">
    <property type="protein sequence ID" value="NOU94776.1"/>
    <property type="molecule type" value="Genomic_DNA"/>
</dbReference>
<evidence type="ECO:0000259" key="1">
    <source>
        <dbReference type="Pfam" id="PF05076"/>
    </source>
</evidence>
<gene>
    <name evidence="2" type="ORF">GC093_16335</name>
</gene>
<organism evidence="2 3">
    <name type="scientific">Paenibacillus foliorum</name>
    <dbReference type="NCBI Taxonomy" id="2654974"/>
    <lineage>
        <taxon>Bacteria</taxon>
        <taxon>Bacillati</taxon>
        <taxon>Bacillota</taxon>
        <taxon>Bacilli</taxon>
        <taxon>Bacillales</taxon>
        <taxon>Paenibacillaceae</taxon>
        <taxon>Paenibacillus</taxon>
    </lineage>
</organism>
<dbReference type="Pfam" id="PF05076">
    <property type="entry name" value="SUFU"/>
    <property type="match status" value="1"/>
</dbReference>
<proteinExistence type="predicted"/>
<dbReference type="AlphaFoldDB" id="A0A972K0L2"/>
<accession>A0A972K0L2</accession>
<keyword evidence="3" id="KW-1185">Reference proteome</keyword>
<dbReference type="Proteomes" id="UP000641588">
    <property type="component" value="Unassembled WGS sequence"/>
</dbReference>
<sequence>MNKPGIVENVPLRVEIVGACKSEFEFFPNVLATCSFNVINTRLSCSPGVIFKDEVKMYYPDLEMKHVMFVAPFLWEDSLTTLDFPSKKVAWLLAIPISHKEYLFSNEQGSEKLETLFENSQINIFDLNRKSVL</sequence>